<name>A0A1H7R2T1_9BACT</name>
<evidence type="ECO:0000256" key="4">
    <source>
        <dbReference type="ARBA" id="ARBA00023136"/>
    </source>
</evidence>
<keyword evidence="7" id="KW-1185">Reference proteome</keyword>
<dbReference type="GO" id="GO:0016020">
    <property type="term" value="C:membrane"/>
    <property type="evidence" value="ECO:0007669"/>
    <property type="project" value="UniProtKB-SubCell"/>
</dbReference>
<dbReference type="PRINTS" id="PR01490">
    <property type="entry name" value="RTXTOXIND"/>
</dbReference>
<keyword evidence="4 5" id="KW-0472">Membrane</keyword>
<organism evidence="6 7">
    <name type="scientific">Chitinophaga rupis</name>
    <dbReference type="NCBI Taxonomy" id="573321"/>
    <lineage>
        <taxon>Bacteria</taxon>
        <taxon>Pseudomonadati</taxon>
        <taxon>Bacteroidota</taxon>
        <taxon>Chitinophagia</taxon>
        <taxon>Chitinophagales</taxon>
        <taxon>Chitinophagaceae</taxon>
        <taxon>Chitinophaga</taxon>
    </lineage>
</organism>
<feature type="transmembrane region" description="Helical" evidence="5">
    <location>
        <begin position="33"/>
        <end position="51"/>
    </location>
</feature>
<protein>
    <submittedName>
        <fullName evidence="6">HlyD family secretion protein</fullName>
    </submittedName>
</protein>
<dbReference type="OrthoDB" id="7057889at2"/>
<accession>A0A1H7R2T1</accession>
<evidence type="ECO:0000256" key="2">
    <source>
        <dbReference type="ARBA" id="ARBA00022692"/>
    </source>
</evidence>
<evidence type="ECO:0000256" key="3">
    <source>
        <dbReference type="ARBA" id="ARBA00022989"/>
    </source>
</evidence>
<dbReference type="PANTHER" id="PTHR30386">
    <property type="entry name" value="MEMBRANE FUSION SUBUNIT OF EMRAB-TOLC MULTIDRUG EFFLUX PUMP"/>
    <property type="match status" value="1"/>
</dbReference>
<dbReference type="STRING" id="573321.SAMN04488505_102505"/>
<dbReference type="Proteomes" id="UP000198984">
    <property type="component" value="Unassembled WGS sequence"/>
</dbReference>
<reference evidence="6 7" key="1">
    <citation type="submission" date="2016-10" db="EMBL/GenBank/DDBJ databases">
        <authorList>
            <person name="de Groot N.N."/>
        </authorList>
    </citation>
    <scope>NUCLEOTIDE SEQUENCE [LARGE SCALE GENOMIC DNA]</scope>
    <source>
        <strain evidence="6 7">DSM 21039</strain>
    </source>
</reference>
<dbReference type="Gene3D" id="2.40.30.170">
    <property type="match status" value="1"/>
</dbReference>
<proteinExistence type="predicted"/>
<evidence type="ECO:0000256" key="5">
    <source>
        <dbReference type="SAM" id="Phobius"/>
    </source>
</evidence>
<dbReference type="InterPro" id="IPR050739">
    <property type="entry name" value="MFP"/>
</dbReference>
<evidence type="ECO:0000256" key="1">
    <source>
        <dbReference type="ARBA" id="ARBA00004167"/>
    </source>
</evidence>
<keyword evidence="3 5" id="KW-1133">Transmembrane helix</keyword>
<keyword evidence="2 5" id="KW-0812">Transmembrane</keyword>
<dbReference type="RefSeq" id="WP_089909909.1">
    <property type="nucleotide sequence ID" value="NZ_FOBB01000002.1"/>
</dbReference>
<dbReference type="PANTHER" id="PTHR30386:SF26">
    <property type="entry name" value="TRANSPORT PROTEIN COMB"/>
    <property type="match status" value="1"/>
</dbReference>
<evidence type="ECO:0000313" key="7">
    <source>
        <dbReference type="Proteomes" id="UP000198984"/>
    </source>
</evidence>
<sequence>MHTTALQNQSPEVVSPEVQELISYRPHWIIRKGNTAFFLVMFVLLALTWLVKYPDVAKGTVKLVATNAPSLLVARTEGKLQKLLVTNEQPVTQGQPLAFLQSTASYEQVLSLQSWIKQVEPFIIKDNLEILLIKPVPLFNELGELQTSYQDFQTTLQETMHILSHGYYKQKKRALQEDVSYLTAIQANARQQQALLQQDYTLQQNEYKVNELLAKDRVIAPLELNQQKSKVIGKEQSLEQMSAQLINNEISVHNKNKELLDLQKYITDQQQKFRAALLGMKSKIQDWLRQYAITATEDGKVLFVSFLQENELITNGQELFYIQPATSQYYGQLTVSQNGLGKIKAGQKVLIRVASYPSNEFGYLRGIVNYIPAIPGVKDSFLIKVDLPQGLRTSYNKTILFRNNLLAQGEVITDDRRLLNRFAGQLSDILRR</sequence>
<evidence type="ECO:0000313" key="6">
    <source>
        <dbReference type="EMBL" id="SEL54278.1"/>
    </source>
</evidence>
<dbReference type="EMBL" id="FOBB01000002">
    <property type="protein sequence ID" value="SEL54278.1"/>
    <property type="molecule type" value="Genomic_DNA"/>
</dbReference>
<gene>
    <name evidence="6" type="ORF">SAMN04488505_102505</name>
</gene>
<comment type="subcellular location">
    <subcellularLocation>
        <location evidence="1">Membrane</location>
        <topology evidence="1">Single-pass membrane protein</topology>
    </subcellularLocation>
</comment>
<dbReference type="AlphaFoldDB" id="A0A1H7R2T1"/>